<proteinExistence type="inferred from homology"/>
<dbReference type="InterPro" id="IPR000385">
    <property type="entry name" value="MoaA_NifB_PqqE_Fe-S-bd_CS"/>
</dbReference>
<keyword evidence="4 8" id="KW-0884">PQQ biosynthesis</keyword>
<dbReference type="InterPro" id="IPR023885">
    <property type="entry name" value="4Fe4S-binding_SPASM_dom"/>
</dbReference>
<comment type="subunit">
    <text evidence="8">Interacts with PqqD. The interaction is necessary for activity of PqqE.</text>
</comment>
<dbReference type="GO" id="GO:0009975">
    <property type="term" value="F:cyclase activity"/>
    <property type="evidence" value="ECO:0007669"/>
    <property type="project" value="UniProtKB-UniRule"/>
</dbReference>
<dbReference type="PANTHER" id="PTHR11228">
    <property type="entry name" value="RADICAL SAM DOMAIN PROTEIN"/>
    <property type="match status" value="1"/>
</dbReference>
<dbReference type="CDD" id="cd01335">
    <property type="entry name" value="Radical_SAM"/>
    <property type="match status" value="1"/>
</dbReference>
<evidence type="ECO:0000256" key="9">
    <source>
        <dbReference type="SAM" id="MobiDB-lite"/>
    </source>
</evidence>
<dbReference type="GO" id="GO:1904047">
    <property type="term" value="F:S-adenosyl-L-methionine binding"/>
    <property type="evidence" value="ECO:0007669"/>
    <property type="project" value="UniProtKB-UniRule"/>
</dbReference>
<keyword evidence="12" id="KW-1185">Reference proteome</keyword>
<protein>
    <recommendedName>
        <fullName evidence="8">PqqA peptide cyclase</fullName>
        <ecNumber evidence="8">1.21.98.4</ecNumber>
    </recommendedName>
    <alternativeName>
        <fullName evidence="8">Coenzyme PQQ synthesis protein E</fullName>
    </alternativeName>
</protein>
<keyword evidence="5 8" id="KW-0560">Oxidoreductase</keyword>
<dbReference type="PIRSF" id="PIRSF037420">
    <property type="entry name" value="PQQ_syn_pqqE"/>
    <property type="match status" value="1"/>
</dbReference>
<dbReference type="InterPro" id="IPR013785">
    <property type="entry name" value="Aldolase_TIM"/>
</dbReference>
<dbReference type="SUPFAM" id="SSF102114">
    <property type="entry name" value="Radical SAM enzymes"/>
    <property type="match status" value="1"/>
</dbReference>
<name>A0A109BIL2_HYPSL</name>
<dbReference type="SFLD" id="SFLDG01386">
    <property type="entry name" value="main_SPASM_domain-containing"/>
    <property type="match status" value="1"/>
</dbReference>
<keyword evidence="2 8" id="KW-0949">S-adenosyl-L-methionine</keyword>
<evidence type="ECO:0000256" key="6">
    <source>
        <dbReference type="ARBA" id="ARBA00023004"/>
    </source>
</evidence>
<comment type="caution">
    <text evidence="11">The sequence shown here is derived from an EMBL/GenBank/DDBJ whole genome shotgun (WGS) entry which is preliminary data.</text>
</comment>
<evidence type="ECO:0000256" key="2">
    <source>
        <dbReference type="ARBA" id="ARBA00022691"/>
    </source>
</evidence>
<evidence type="ECO:0000256" key="3">
    <source>
        <dbReference type="ARBA" id="ARBA00022723"/>
    </source>
</evidence>
<dbReference type="GO" id="GO:0018189">
    <property type="term" value="P:pyrroloquinoline quinone biosynthetic process"/>
    <property type="evidence" value="ECO:0007669"/>
    <property type="project" value="UniProtKB-UniRule"/>
</dbReference>
<dbReference type="EC" id="1.21.98.4" evidence="8"/>
<keyword evidence="3 8" id="KW-0479">Metal-binding</keyword>
<dbReference type="InterPro" id="IPR007197">
    <property type="entry name" value="rSAM"/>
</dbReference>
<evidence type="ECO:0000313" key="11">
    <source>
        <dbReference type="EMBL" id="KWT69498.1"/>
    </source>
</evidence>
<dbReference type="HAMAP" id="MF_00660">
    <property type="entry name" value="PqqE"/>
    <property type="match status" value="1"/>
</dbReference>
<dbReference type="CDD" id="cd21119">
    <property type="entry name" value="SPASM_PqqE"/>
    <property type="match status" value="1"/>
</dbReference>
<comment type="pathway">
    <text evidence="8">Cofactor biosynthesis; pyrroloquinoline quinone biosynthesis.</text>
</comment>
<evidence type="ECO:0000256" key="5">
    <source>
        <dbReference type="ARBA" id="ARBA00023002"/>
    </source>
</evidence>
<dbReference type="SMART" id="SM00729">
    <property type="entry name" value="Elp3"/>
    <property type="match status" value="1"/>
</dbReference>
<dbReference type="NCBIfam" id="TIGR04085">
    <property type="entry name" value="rSAM_more_4Fe4S"/>
    <property type="match status" value="1"/>
</dbReference>
<gene>
    <name evidence="8" type="primary">pqqE</name>
    <name evidence="11" type="ORF">APY04_1581</name>
</gene>
<dbReference type="GO" id="GO:0005506">
    <property type="term" value="F:iron ion binding"/>
    <property type="evidence" value="ECO:0007669"/>
    <property type="project" value="UniProtKB-UniRule"/>
</dbReference>
<feature type="region of interest" description="Disordered" evidence="9">
    <location>
        <begin position="392"/>
        <end position="418"/>
    </location>
</feature>
<dbReference type="SFLD" id="SFLDF00280">
    <property type="entry name" value="coenzyme_PQQ_synthesis_protein"/>
    <property type="match status" value="1"/>
</dbReference>
<evidence type="ECO:0000259" key="10">
    <source>
        <dbReference type="PROSITE" id="PS51918"/>
    </source>
</evidence>
<dbReference type="GO" id="GO:0051539">
    <property type="term" value="F:4 iron, 4 sulfur cluster binding"/>
    <property type="evidence" value="ECO:0007669"/>
    <property type="project" value="UniProtKB-KW"/>
</dbReference>
<dbReference type="Pfam" id="PF13186">
    <property type="entry name" value="SPASM"/>
    <property type="match status" value="1"/>
</dbReference>
<feature type="binding site" evidence="8">
    <location>
        <position position="56"/>
    </location>
    <ligand>
        <name>[4Fe-4S] cluster</name>
        <dbReference type="ChEBI" id="CHEBI:49883"/>
        <note>4Fe-4S-S-AdoMet</note>
    </ligand>
</feature>
<dbReference type="OrthoDB" id="9792276at2"/>
<comment type="function">
    <text evidence="8">Catalyzes the cross-linking of a glutamate residue and a tyrosine residue in the PqqA protein as part of the biosynthesis of pyrroloquinoline quinone (PQQ).</text>
</comment>
<dbReference type="STRING" id="121290.APY04_1581"/>
<dbReference type="Proteomes" id="UP000059074">
    <property type="component" value="Unassembled WGS sequence"/>
</dbReference>
<feature type="domain" description="Radical SAM core" evidence="10">
    <location>
        <begin position="42"/>
        <end position="264"/>
    </location>
</feature>
<dbReference type="InterPro" id="IPR011843">
    <property type="entry name" value="PQQ_synth_PqqE_bac"/>
</dbReference>
<dbReference type="EMBL" id="LMTR01000045">
    <property type="protein sequence ID" value="KWT69498.1"/>
    <property type="molecule type" value="Genomic_DNA"/>
</dbReference>
<evidence type="ECO:0000256" key="7">
    <source>
        <dbReference type="ARBA" id="ARBA00023014"/>
    </source>
</evidence>
<dbReference type="SFLD" id="SFLDS00029">
    <property type="entry name" value="Radical_SAM"/>
    <property type="match status" value="1"/>
</dbReference>
<keyword evidence="7 8" id="KW-0411">Iron-sulfur</keyword>
<evidence type="ECO:0000256" key="4">
    <source>
        <dbReference type="ARBA" id="ARBA00022905"/>
    </source>
</evidence>
<accession>A0A109BIL2</accession>
<keyword evidence="6 8" id="KW-0408">Iron</keyword>
<feature type="binding site" evidence="8">
    <location>
        <position position="63"/>
    </location>
    <ligand>
        <name>[4Fe-4S] cluster</name>
        <dbReference type="ChEBI" id="CHEBI:49883"/>
        <note>4Fe-4S-S-AdoMet</note>
    </ligand>
</feature>
<dbReference type="UniPathway" id="UPA00539"/>
<dbReference type="AlphaFoldDB" id="A0A109BIL2"/>
<dbReference type="PROSITE" id="PS01305">
    <property type="entry name" value="MOAA_NIFB_PQQE"/>
    <property type="match status" value="1"/>
</dbReference>
<evidence type="ECO:0000256" key="8">
    <source>
        <dbReference type="HAMAP-Rule" id="MF_00660"/>
    </source>
</evidence>
<dbReference type="InterPro" id="IPR050377">
    <property type="entry name" value="Radical_SAM_PqqE_MftC-like"/>
</dbReference>
<keyword evidence="1 8" id="KW-0004">4Fe-4S</keyword>
<feature type="binding site" evidence="8">
    <location>
        <position position="60"/>
    </location>
    <ligand>
        <name>[4Fe-4S] cluster</name>
        <dbReference type="ChEBI" id="CHEBI:49883"/>
        <note>4Fe-4S-S-AdoMet</note>
    </ligand>
</feature>
<dbReference type="SFLD" id="SFLDG01067">
    <property type="entry name" value="SPASM/twitch_domain_containing"/>
    <property type="match status" value="1"/>
</dbReference>
<dbReference type="PROSITE" id="PS51918">
    <property type="entry name" value="RADICAL_SAM"/>
    <property type="match status" value="1"/>
</dbReference>
<dbReference type="Gene3D" id="3.20.20.70">
    <property type="entry name" value="Aldolase class I"/>
    <property type="match status" value="1"/>
</dbReference>
<dbReference type="InterPro" id="IPR017200">
    <property type="entry name" value="PqqE-like"/>
</dbReference>
<dbReference type="GO" id="GO:0032324">
    <property type="term" value="P:molybdopterin cofactor biosynthetic process"/>
    <property type="evidence" value="ECO:0007669"/>
    <property type="project" value="UniProtKB-ARBA"/>
</dbReference>
<comment type="cofactor">
    <cofactor evidence="8">
        <name>[4Fe-4S] cluster</name>
        <dbReference type="ChEBI" id="CHEBI:49883"/>
    </cofactor>
    <text evidence="8">Binds 1 [4Fe-4S] cluster. The cluster is coordinated with 3 cysteines and an exchangeable S-adenosyl-L-methionine.</text>
</comment>
<evidence type="ECO:0000256" key="1">
    <source>
        <dbReference type="ARBA" id="ARBA00022485"/>
    </source>
</evidence>
<dbReference type="PANTHER" id="PTHR11228:SF7">
    <property type="entry name" value="PQQA PEPTIDE CYCLASE"/>
    <property type="match status" value="1"/>
</dbReference>
<comment type="catalytic activity">
    <reaction evidence="8">
        <text>[PQQ precursor protein] + S-adenosyl-L-methionine = E-Y cross-linked-[PQQ precursor protein] + 5'-deoxyadenosine + L-methionine + H(+)</text>
        <dbReference type="Rhea" id="RHEA:56836"/>
        <dbReference type="Rhea" id="RHEA-COMP:14800"/>
        <dbReference type="Rhea" id="RHEA-COMP:14801"/>
        <dbReference type="ChEBI" id="CHEBI:15378"/>
        <dbReference type="ChEBI" id="CHEBI:17319"/>
        <dbReference type="ChEBI" id="CHEBI:57844"/>
        <dbReference type="ChEBI" id="CHEBI:59789"/>
        <dbReference type="ChEBI" id="CHEBI:141026"/>
        <dbReference type="ChEBI" id="CHEBI:141027"/>
        <dbReference type="EC" id="1.21.98.4"/>
    </reaction>
</comment>
<comment type="similarity">
    <text evidence="8">Belongs to the radical SAM superfamily. PqqE family.</text>
</comment>
<dbReference type="GO" id="GO:0016491">
    <property type="term" value="F:oxidoreductase activity"/>
    <property type="evidence" value="ECO:0007669"/>
    <property type="project" value="UniProtKB-KW"/>
</dbReference>
<reference evidence="11 12" key="1">
    <citation type="submission" date="2015-10" db="EMBL/GenBank/DDBJ databases">
        <title>Transcriptomic analysis of a linuron degrading triple-species bacterial consortium.</title>
        <authorList>
            <person name="Albers P."/>
        </authorList>
    </citation>
    <scope>NUCLEOTIDE SEQUENCE [LARGE SCALE GENOMIC DNA]</scope>
    <source>
        <strain evidence="11 12">WDL6</strain>
    </source>
</reference>
<dbReference type="NCBIfam" id="TIGR02109">
    <property type="entry name" value="PQQ_syn_pqqE"/>
    <property type="match status" value="1"/>
</dbReference>
<dbReference type="PATRIC" id="fig|121290.4.peg.2825"/>
<organism evidence="11 12">
    <name type="scientific">Hyphomicrobium sulfonivorans</name>
    <dbReference type="NCBI Taxonomy" id="121290"/>
    <lineage>
        <taxon>Bacteria</taxon>
        <taxon>Pseudomonadati</taxon>
        <taxon>Pseudomonadota</taxon>
        <taxon>Alphaproteobacteria</taxon>
        <taxon>Hyphomicrobiales</taxon>
        <taxon>Hyphomicrobiaceae</taxon>
        <taxon>Hyphomicrobium</taxon>
    </lineage>
</organism>
<dbReference type="Pfam" id="PF04055">
    <property type="entry name" value="Radical_SAM"/>
    <property type="match status" value="1"/>
</dbReference>
<dbReference type="InterPro" id="IPR006638">
    <property type="entry name" value="Elp3/MiaA/NifB-like_rSAM"/>
</dbReference>
<sequence length="418" mass="45849">MNEIAPSPEGHVKEGTITMDAGEMRCDANPSSPTAPDPSCVVRAPIGLLAELTHRCPLQCPYCSNPLELEKVNVELSTEDWQKVMREAAQLGILQVHLSGGEPTARRDLEEIVKTAAEAGLYTNLITAAVLLKRERLEKLKECGLDHVQISIQDVDTQAENADRIAGYKGGSAKKKEVAGWVRELGMPLTINAPIHRHNIHSVEAIINYAVELGAGRVEIAHVQYYAWALKNRSSLMPTRDAFMAAARLVERKREELKGIIVIDAVVPDYYAKYPKPCMGGWGKGIINITPSGRVLPCHAAESITHLEFDNVRDKPLADIWLNGDAFQKYRGTSWMKEPCRTCPRREIDYGGCRCQAFALTGDAANTDPACSLSPLHEEWAKVADVESHQSPPAFVYRRPGGATPKPAAEKTPVSSDA</sequence>
<dbReference type="InterPro" id="IPR058240">
    <property type="entry name" value="rSAM_sf"/>
</dbReference>
<evidence type="ECO:0000313" key="12">
    <source>
        <dbReference type="Proteomes" id="UP000059074"/>
    </source>
</evidence>